<evidence type="ECO:0000256" key="3">
    <source>
        <dbReference type="ARBA" id="ARBA00022475"/>
    </source>
</evidence>
<dbReference type="InterPro" id="IPR000515">
    <property type="entry name" value="MetI-like"/>
</dbReference>
<dbReference type="PANTHER" id="PTHR30193">
    <property type="entry name" value="ABC TRANSPORTER PERMEASE PROTEIN"/>
    <property type="match status" value="1"/>
</dbReference>
<evidence type="ECO:0000259" key="8">
    <source>
        <dbReference type="PROSITE" id="PS50928"/>
    </source>
</evidence>
<organism evidence="9 10">
    <name type="scientific">Microbacterium esteraromaticum</name>
    <dbReference type="NCBI Taxonomy" id="57043"/>
    <lineage>
        <taxon>Bacteria</taxon>
        <taxon>Bacillati</taxon>
        <taxon>Actinomycetota</taxon>
        <taxon>Actinomycetes</taxon>
        <taxon>Micrococcales</taxon>
        <taxon>Microbacteriaceae</taxon>
        <taxon>Microbacterium</taxon>
    </lineage>
</organism>
<protein>
    <submittedName>
        <fullName evidence="9">Sugar ABC transporter permease</fullName>
    </submittedName>
</protein>
<feature type="transmembrane region" description="Helical" evidence="7">
    <location>
        <begin position="92"/>
        <end position="112"/>
    </location>
</feature>
<evidence type="ECO:0000256" key="1">
    <source>
        <dbReference type="ARBA" id="ARBA00004651"/>
    </source>
</evidence>
<dbReference type="Proteomes" id="UP000515708">
    <property type="component" value="Chromosome"/>
</dbReference>
<dbReference type="Gene3D" id="1.10.3720.10">
    <property type="entry name" value="MetI-like"/>
    <property type="match status" value="1"/>
</dbReference>
<name>A0A7D7W8Y2_9MICO</name>
<keyword evidence="6 7" id="KW-0472">Membrane</keyword>
<evidence type="ECO:0000256" key="5">
    <source>
        <dbReference type="ARBA" id="ARBA00022989"/>
    </source>
</evidence>
<dbReference type="InterPro" id="IPR051393">
    <property type="entry name" value="ABC_transporter_permease"/>
</dbReference>
<comment type="subcellular location">
    <subcellularLocation>
        <location evidence="1 7">Cell membrane</location>
        <topology evidence="1 7">Multi-pass membrane protein</topology>
    </subcellularLocation>
</comment>
<dbReference type="InterPro" id="IPR035906">
    <property type="entry name" value="MetI-like_sf"/>
</dbReference>
<feature type="transmembrane region" description="Helical" evidence="7">
    <location>
        <begin position="142"/>
        <end position="165"/>
    </location>
</feature>
<dbReference type="GO" id="GO:0005886">
    <property type="term" value="C:plasma membrane"/>
    <property type="evidence" value="ECO:0007669"/>
    <property type="project" value="UniProtKB-SubCell"/>
</dbReference>
<dbReference type="PANTHER" id="PTHR30193:SF37">
    <property type="entry name" value="INNER MEMBRANE ABC TRANSPORTER PERMEASE PROTEIN YCJO"/>
    <property type="match status" value="1"/>
</dbReference>
<dbReference type="AlphaFoldDB" id="A0A7D7W8Y2"/>
<evidence type="ECO:0000313" key="10">
    <source>
        <dbReference type="Proteomes" id="UP000515708"/>
    </source>
</evidence>
<dbReference type="GO" id="GO:0055085">
    <property type="term" value="P:transmembrane transport"/>
    <property type="evidence" value="ECO:0007669"/>
    <property type="project" value="InterPro"/>
</dbReference>
<comment type="similarity">
    <text evidence="7">Belongs to the binding-protein-dependent transport system permease family.</text>
</comment>
<accession>A0A7D7W8Y2</accession>
<reference evidence="9 10" key="1">
    <citation type="journal article" date="2020" name="Front. Microbiol.">
        <title>Design of Bacterial Strain-Specific qPCR Assays Using NGS Data and Publicly Available Resources and Its Application to Track Biocontrol Strains.</title>
        <authorList>
            <person name="Hernandez I."/>
            <person name="Sant C."/>
            <person name="Martinez R."/>
            <person name="Fernandez C."/>
        </authorList>
    </citation>
    <scope>NUCLEOTIDE SEQUENCE [LARGE SCALE GENOMIC DNA]</scope>
    <source>
        <strain evidence="9 10">B24</strain>
    </source>
</reference>
<sequence length="280" mass="30909">MIAPLGLGLGIFYLWPVVQSIAFSFTEWKPFGGQEWVGWENYLRLMADEEFYRTLGNSGLYTLGVLVSVPLSIVIAAMLNRPGLRGRSVYQVLYFVPMVTMPVAIAIMWRWIYNGEFGVLNAALSGIGLSGTNWISNGDTVMFAMVIVGIWSVIGYNVVILSAGLRSIPPEIYEAAALDGAGGLRQFISVTVPLVSPTTFFLTVITVMRSIQIFDLVFIMIGRMNPALPQAKTIVYLFFERTFELNDKGYGAAIAVVLLVLIMLLTLAQFAVQKKVVHYA</sequence>
<evidence type="ECO:0000256" key="6">
    <source>
        <dbReference type="ARBA" id="ARBA00023136"/>
    </source>
</evidence>
<gene>
    <name evidence="9" type="ORF">FVO59_06300</name>
</gene>
<evidence type="ECO:0000256" key="4">
    <source>
        <dbReference type="ARBA" id="ARBA00022692"/>
    </source>
</evidence>
<keyword evidence="5 7" id="KW-1133">Transmembrane helix</keyword>
<dbReference type="Pfam" id="PF00528">
    <property type="entry name" value="BPD_transp_1"/>
    <property type="match status" value="1"/>
</dbReference>
<dbReference type="PROSITE" id="PS50928">
    <property type="entry name" value="ABC_TM1"/>
    <property type="match status" value="1"/>
</dbReference>
<keyword evidence="2 7" id="KW-0813">Transport</keyword>
<dbReference type="CDD" id="cd06261">
    <property type="entry name" value="TM_PBP2"/>
    <property type="match status" value="1"/>
</dbReference>
<evidence type="ECO:0000313" key="9">
    <source>
        <dbReference type="EMBL" id="QMU96875.1"/>
    </source>
</evidence>
<dbReference type="SUPFAM" id="SSF161098">
    <property type="entry name" value="MetI-like"/>
    <property type="match status" value="1"/>
</dbReference>
<evidence type="ECO:0000256" key="2">
    <source>
        <dbReference type="ARBA" id="ARBA00022448"/>
    </source>
</evidence>
<dbReference type="EMBL" id="CP043732">
    <property type="protein sequence ID" value="QMU96875.1"/>
    <property type="molecule type" value="Genomic_DNA"/>
</dbReference>
<feature type="domain" description="ABC transmembrane type-1" evidence="8">
    <location>
        <begin position="54"/>
        <end position="271"/>
    </location>
</feature>
<feature type="transmembrane region" description="Helical" evidence="7">
    <location>
        <begin position="60"/>
        <end position="80"/>
    </location>
</feature>
<evidence type="ECO:0000256" key="7">
    <source>
        <dbReference type="RuleBase" id="RU363032"/>
    </source>
</evidence>
<proteinExistence type="inferred from homology"/>
<feature type="transmembrane region" description="Helical" evidence="7">
    <location>
        <begin position="250"/>
        <end position="272"/>
    </location>
</feature>
<dbReference type="RefSeq" id="WP_182255782.1">
    <property type="nucleotide sequence ID" value="NZ_CP043732.1"/>
</dbReference>
<keyword evidence="4 7" id="KW-0812">Transmembrane</keyword>
<keyword evidence="3" id="KW-1003">Cell membrane</keyword>